<dbReference type="EMBL" id="JACEZS010000016">
    <property type="protein sequence ID" value="MBA5607331.1"/>
    <property type="molecule type" value="Genomic_DNA"/>
</dbReference>
<name>A0A7W2EK12_9BURK</name>
<protein>
    <submittedName>
        <fullName evidence="1">Uncharacterized protein</fullName>
    </submittedName>
</protein>
<dbReference type="Pfam" id="PF20242">
    <property type="entry name" value="Emfourin"/>
    <property type="match status" value="1"/>
</dbReference>
<gene>
    <name evidence="1" type="ORF">H3H36_18395</name>
</gene>
<reference evidence="1 2" key="1">
    <citation type="submission" date="2020-07" db="EMBL/GenBank/DDBJ databases">
        <title>Novel species isolated from subtropical streams in China.</title>
        <authorList>
            <person name="Lu H."/>
        </authorList>
    </citation>
    <scope>NUCLEOTIDE SEQUENCE [LARGE SCALE GENOMIC DNA]</scope>
    <source>
        <strain evidence="1 2">FT3S</strain>
    </source>
</reference>
<organism evidence="1 2">
    <name type="scientific">Rugamonas fusca</name>
    <dbReference type="NCBI Taxonomy" id="2758568"/>
    <lineage>
        <taxon>Bacteria</taxon>
        <taxon>Pseudomonadati</taxon>
        <taxon>Pseudomonadota</taxon>
        <taxon>Betaproteobacteria</taxon>
        <taxon>Burkholderiales</taxon>
        <taxon>Oxalobacteraceae</taxon>
        <taxon>Telluria group</taxon>
        <taxon>Rugamonas</taxon>
    </lineage>
</organism>
<dbReference type="InterPro" id="IPR049457">
    <property type="entry name" value="Emfourin"/>
</dbReference>
<dbReference type="AlphaFoldDB" id="A0A7W2EK12"/>
<accession>A0A7W2EK12</accession>
<keyword evidence="2" id="KW-1185">Reference proteome</keyword>
<comment type="caution">
    <text evidence="1">The sequence shown here is derived from an EMBL/GenBank/DDBJ whole genome shotgun (WGS) entry which is preliminary data.</text>
</comment>
<dbReference type="RefSeq" id="WP_182219547.1">
    <property type="nucleotide sequence ID" value="NZ_JACEZS010000016.1"/>
</dbReference>
<evidence type="ECO:0000313" key="1">
    <source>
        <dbReference type="EMBL" id="MBA5607331.1"/>
    </source>
</evidence>
<dbReference type="Proteomes" id="UP000566711">
    <property type="component" value="Unassembled WGS sequence"/>
</dbReference>
<evidence type="ECO:0000313" key="2">
    <source>
        <dbReference type="Proteomes" id="UP000566711"/>
    </source>
</evidence>
<proteinExistence type="predicted"/>
<sequence length="95" mass="10174">MKILAIAQGGIAGQGGHYEVDTRTNIQGKALEAALNSDHFFDAPPSAASAAGADQLRWTITVDDGGRRHSVSFCEDGRPANLRWQKLLNQIRAAT</sequence>